<dbReference type="AlphaFoldDB" id="A0AAU7VXY6"/>
<reference evidence="3" key="1">
    <citation type="submission" date="2024-06" db="EMBL/GenBank/DDBJ databases">
        <title>Draft genome sequence of Microbacterium sp. strain A8/3-1, isolated from Oxytropis tragacanthoides Fisch. ex DC. Root nodules in the Altai region of Russia.</title>
        <authorList>
            <person name="Sazanova A."/>
            <person name="Guro P."/>
            <person name="Kuznetsova I."/>
            <person name="Belimov A."/>
            <person name="Safronova V."/>
        </authorList>
    </citation>
    <scope>NUCLEOTIDE SEQUENCE</scope>
    <source>
        <strain evidence="3">A8/3-1</strain>
    </source>
</reference>
<gene>
    <name evidence="3" type="ORF">ABS642_02445</name>
</gene>
<dbReference type="Pfam" id="PF07905">
    <property type="entry name" value="PucR"/>
    <property type="match status" value="1"/>
</dbReference>
<evidence type="ECO:0000259" key="2">
    <source>
        <dbReference type="Pfam" id="PF13556"/>
    </source>
</evidence>
<dbReference type="RefSeq" id="WP_350352127.1">
    <property type="nucleotide sequence ID" value="NZ_CP158357.1"/>
</dbReference>
<name>A0AAU7VXY6_9MICO</name>
<accession>A0AAU7VXY6</accession>
<dbReference type="PANTHER" id="PTHR33744:SF7">
    <property type="entry name" value="PUCR FAMILY TRANSCRIPTIONAL REGULATOR"/>
    <property type="match status" value="1"/>
</dbReference>
<sequence length="507" mass="53989">MPLTLGELIADPELDIRVEYWNRDADPVVTGAHVSELLRPGEWLAGGEILMTVGVQLPITPDDCAAYVRDVKEGGAVVLALGLGHRLPHQSVPPLLIEAALAEDLPLLGIPEEVPFISITNAVYAAIVLDERHALERLVELHKSLTFSAASGGGLEGIVATWTAATGVGVVVTDPLGVQIVASDPSEGTHPEEETLRELAAVLAPKGVRGALKTTIDGQPVEVQPVGTTRLRAFAMLIGNTGPLIPVATTALISILALELERRWLTSEPDRQQRARDFQRILIAESESEAEALVRAAGLTGAEFRCIAVDPGDGSPTDLVADLSLTIRGGLIRHTEGGPVEAIVASDADIEEDLRRFAPASAAGIGSLMTPGTLASSRAQAMAALVTSRTLGRPVAYRRGFTQDWLTNATDLEMAQTFSDAVLAPLTQADPSGALVATVEAWLTANCQIDPAAERLRVHRHTVRARLRKVEQLIGQPLDQLDTRVELWLALTAKGVHRLPNARPMDS</sequence>
<dbReference type="InterPro" id="IPR025736">
    <property type="entry name" value="PucR_C-HTH_dom"/>
</dbReference>
<evidence type="ECO:0000313" key="3">
    <source>
        <dbReference type="EMBL" id="XBX78970.1"/>
    </source>
</evidence>
<dbReference type="Gene3D" id="1.10.10.2840">
    <property type="entry name" value="PucR C-terminal helix-turn-helix domain"/>
    <property type="match status" value="1"/>
</dbReference>
<dbReference type="InterPro" id="IPR051448">
    <property type="entry name" value="CdaR-like_regulators"/>
</dbReference>
<evidence type="ECO:0000259" key="1">
    <source>
        <dbReference type="Pfam" id="PF07905"/>
    </source>
</evidence>
<feature type="domain" description="PucR C-terminal helix-turn-helix" evidence="2">
    <location>
        <begin position="435"/>
        <end position="493"/>
    </location>
</feature>
<dbReference type="InterPro" id="IPR042070">
    <property type="entry name" value="PucR_C-HTH_sf"/>
</dbReference>
<dbReference type="Pfam" id="PF13556">
    <property type="entry name" value="HTH_30"/>
    <property type="match status" value="1"/>
</dbReference>
<proteinExistence type="predicted"/>
<dbReference type="InterPro" id="IPR012914">
    <property type="entry name" value="PucR_dom"/>
</dbReference>
<protein>
    <submittedName>
        <fullName evidence="3">PucR family transcriptional regulator</fullName>
    </submittedName>
</protein>
<organism evidence="3">
    <name type="scientific">Microbacterium sp. A8/3-1</name>
    <dbReference type="NCBI Taxonomy" id="3160749"/>
    <lineage>
        <taxon>Bacteria</taxon>
        <taxon>Bacillati</taxon>
        <taxon>Actinomycetota</taxon>
        <taxon>Actinomycetes</taxon>
        <taxon>Micrococcales</taxon>
        <taxon>Microbacteriaceae</taxon>
        <taxon>Microbacterium</taxon>
    </lineage>
</organism>
<dbReference type="PANTHER" id="PTHR33744">
    <property type="entry name" value="CARBOHYDRATE DIACID REGULATOR"/>
    <property type="match status" value="1"/>
</dbReference>
<feature type="domain" description="Purine catabolism PurC-like" evidence="1">
    <location>
        <begin position="22"/>
        <end position="127"/>
    </location>
</feature>
<dbReference type="EMBL" id="CP158357">
    <property type="protein sequence ID" value="XBX78970.1"/>
    <property type="molecule type" value="Genomic_DNA"/>
</dbReference>